<evidence type="ECO:0000256" key="1">
    <source>
        <dbReference type="RuleBase" id="RU003494"/>
    </source>
</evidence>
<dbReference type="KEGG" id="pbr:PB2503_08289"/>
<protein>
    <submittedName>
        <fullName evidence="4">Glutathione S-transferase family protein</fullName>
    </submittedName>
</protein>
<dbReference type="GO" id="GO:0016740">
    <property type="term" value="F:transferase activity"/>
    <property type="evidence" value="ECO:0007669"/>
    <property type="project" value="UniProtKB-KW"/>
</dbReference>
<evidence type="ECO:0000313" key="4">
    <source>
        <dbReference type="EMBL" id="ADM09713.1"/>
    </source>
</evidence>
<dbReference type="InterPro" id="IPR004045">
    <property type="entry name" value="Glutathione_S-Trfase_N"/>
</dbReference>
<reference evidence="5" key="1">
    <citation type="submission" date="2010-08" db="EMBL/GenBank/DDBJ databases">
        <title>Genome sequence of Parvularcula bermudensis HTCC2503.</title>
        <authorList>
            <person name="Kang D.-M."/>
            <person name="Oh H.-M."/>
            <person name="Cho J.-C."/>
        </authorList>
    </citation>
    <scope>NUCLEOTIDE SEQUENCE [LARGE SCALE GENOMIC DNA]</scope>
    <source>
        <strain evidence="5">ATCC BAA-594 / HTCC2503 / KCTC 12087</strain>
    </source>
</reference>
<dbReference type="Pfam" id="PF02798">
    <property type="entry name" value="GST_N"/>
    <property type="match status" value="1"/>
</dbReference>
<keyword evidence="5" id="KW-1185">Reference proteome</keyword>
<feature type="domain" description="GST C-terminal" evidence="3">
    <location>
        <begin position="88"/>
        <end position="225"/>
    </location>
</feature>
<dbReference type="PROSITE" id="PS50405">
    <property type="entry name" value="GST_CTER"/>
    <property type="match status" value="1"/>
</dbReference>
<dbReference type="SUPFAM" id="SSF47616">
    <property type="entry name" value="GST C-terminal domain-like"/>
    <property type="match status" value="1"/>
</dbReference>
<dbReference type="Gene3D" id="1.20.1050.10">
    <property type="match status" value="1"/>
</dbReference>
<dbReference type="EMBL" id="CP002156">
    <property type="protein sequence ID" value="ADM09713.1"/>
    <property type="molecule type" value="Genomic_DNA"/>
</dbReference>
<dbReference type="AlphaFoldDB" id="E0TIC9"/>
<dbReference type="SFLD" id="SFLDS00019">
    <property type="entry name" value="Glutathione_Transferase_(cytos"/>
    <property type="match status" value="1"/>
</dbReference>
<evidence type="ECO:0000313" key="5">
    <source>
        <dbReference type="Proteomes" id="UP000001302"/>
    </source>
</evidence>
<dbReference type="Proteomes" id="UP000001302">
    <property type="component" value="Chromosome"/>
</dbReference>
<dbReference type="SUPFAM" id="SSF52833">
    <property type="entry name" value="Thioredoxin-like"/>
    <property type="match status" value="1"/>
</dbReference>
<keyword evidence="4" id="KW-0808">Transferase</keyword>
<name>E0TIC9_PARBH</name>
<accession>E0TIC9</accession>
<dbReference type="OrthoDB" id="9810080at2"/>
<dbReference type="STRING" id="314260.PB2503_08289"/>
<feature type="domain" description="GST N-terminal" evidence="2">
    <location>
        <begin position="1"/>
        <end position="82"/>
    </location>
</feature>
<organism evidence="4 5">
    <name type="scientific">Parvularcula bermudensis (strain ATCC BAA-594 / HTCC2503 / KCTC 12087)</name>
    <dbReference type="NCBI Taxonomy" id="314260"/>
    <lineage>
        <taxon>Bacteria</taxon>
        <taxon>Pseudomonadati</taxon>
        <taxon>Pseudomonadota</taxon>
        <taxon>Alphaproteobacteria</taxon>
        <taxon>Parvularculales</taxon>
        <taxon>Parvularculaceae</taxon>
        <taxon>Parvularcula</taxon>
    </lineage>
</organism>
<proteinExistence type="inferred from homology"/>
<dbReference type="InterPro" id="IPR010987">
    <property type="entry name" value="Glutathione-S-Trfase_C-like"/>
</dbReference>
<gene>
    <name evidence="4" type="ordered locus">PB2503_08289</name>
</gene>
<dbReference type="InterPro" id="IPR036282">
    <property type="entry name" value="Glutathione-S-Trfase_C_sf"/>
</dbReference>
<dbReference type="SFLD" id="SFLDG01150">
    <property type="entry name" value="Main.1:_Beta-like"/>
    <property type="match status" value="1"/>
</dbReference>
<dbReference type="HOGENOM" id="CLU_011226_15_5_5"/>
<dbReference type="InterPro" id="IPR036249">
    <property type="entry name" value="Thioredoxin-like_sf"/>
</dbReference>
<comment type="similarity">
    <text evidence="1">Belongs to the GST superfamily.</text>
</comment>
<dbReference type="eggNOG" id="COG0625">
    <property type="taxonomic scope" value="Bacteria"/>
</dbReference>
<evidence type="ECO:0000259" key="2">
    <source>
        <dbReference type="PROSITE" id="PS50404"/>
    </source>
</evidence>
<reference evidence="4 5" key="2">
    <citation type="journal article" date="2011" name="J. Bacteriol.">
        <title>Complete genome sequence of strain HTCC2503T of Parvularcula bermudensis, the type species of the order "Parvularculales" in the class Alphaproteobacteria.</title>
        <authorList>
            <person name="Oh H.M."/>
            <person name="Kang I."/>
            <person name="Vergin K.L."/>
            <person name="Kang D."/>
            <person name="Rhee K.H."/>
            <person name="Giovannoni S.J."/>
            <person name="Cho J.C."/>
        </authorList>
    </citation>
    <scope>NUCLEOTIDE SEQUENCE [LARGE SCALE GENOMIC DNA]</scope>
    <source>
        <strain evidence="5">ATCC BAA-594 / HTCC2503 / KCTC 12087</strain>
    </source>
</reference>
<dbReference type="SFLD" id="SFLDG00358">
    <property type="entry name" value="Main_(cytGST)"/>
    <property type="match status" value="1"/>
</dbReference>
<dbReference type="InterPro" id="IPR004046">
    <property type="entry name" value="GST_C"/>
</dbReference>
<dbReference type="CDD" id="cd03046">
    <property type="entry name" value="GST_N_GTT1_like"/>
    <property type="match status" value="1"/>
</dbReference>
<dbReference type="CDD" id="cd03189">
    <property type="entry name" value="GST_C_GTT1_like"/>
    <property type="match status" value="1"/>
</dbReference>
<sequence length="227" mass="25701">MTLILHHLETSRSMRILWLLEELGLDYELKTSQRDPKTMFGPADHQKLHPQGSWPLIQDGDLTLPESGAIVEYVINKAGAESWRRTPDQADWPDYLRWMHFAEATLQPYLLMHLVFSKLPKQAPAMARPIVSKVKEGVEGFIINPKVELYMKMIEAHLTGKDSFLEGGLTGADVMMIFPLESVFARIDDAGKKYPNTKKYVQGIHGRPAFKAALEKGGEYKLAPLQD</sequence>
<dbReference type="Pfam" id="PF00043">
    <property type="entry name" value="GST_C"/>
    <property type="match status" value="1"/>
</dbReference>
<dbReference type="PROSITE" id="PS50404">
    <property type="entry name" value="GST_NTER"/>
    <property type="match status" value="1"/>
</dbReference>
<dbReference type="RefSeq" id="WP_013300687.1">
    <property type="nucleotide sequence ID" value="NC_014414.1"/>
</dbReference>
<dbReference type="PANTHER" id="PTHR44051">
    <property type="entry name" value="GLUTATHIONE S-TRANSFERASE-RELATED"/>
    <property type="match status" value="1"/>
</dbReference>
<dbReference type="PANTHER" id="PTHR44051:SF9">
    <property type="entry name" value="GLUTATHIONE S-TRANSFERASE 1"/>
    <property type="match status" value="1"/>
</dbReference>
<dbReference type="InterPro" id="IPR040079">
    <property type="entry name" value="Glutathione_S-Trfase"/>
</dbReference>
<evidence type="ECO:0000259" key="3">
    <source>
        <dbReference type="PROSITE" id="PS50405"/>
    </source>
</evidence>
<dbReference type="Gene3D" id="3.40.30.10">
    <property type="entry name" value="Glutaredoxin"/>
    <property type="match status" value="1"/>
</dbReference>